<reference evidence="2" key="1">
    <citation type="submission" date="2022-03" db="EMBL/GenBank/DDBJ databases">
        <authorList>
            <person name="Lindestad O."/>
        </authorList>
    </citation>
    <scope>NUCLEOTIDE SEQUENCE</scope>
</reference>
<dbReference type="Proteomes" id="UP000838756">
    <property type="component" value="Unassembled WGS sequence"/>
</dbReference>
<gene>
    <name evidence="2" type="primary">jg3219</name>
    <name evidence="2" type="ORF">PAEG_LOCUS6192</name>
</gene>
<feature type="region of interest" description="Disordered" evidence="1">
    <location>
        <begin position="1"/>
        <end position="26"/>
    </location>
</feature>
<evidence type="ECO:0000313" key="3">
    <source>
        <dbReference type="Proteomes" id="UP000838756"/>
    </source>
</evidence>
<dbReference type="EMBL" id="CAKXAJ010019462">
    <property type="protein sequence ID" value="CAH2218356.1"/>
    <property type="molecule type" value="Genomic_DNA"/>
</dbReference>
<name>A0A8S4QW18_9NEOP</name>
<keyword evidence="3" id="KW-1185">Reference proteome</keyword>
<protein>
    <submittedName>
        <fullName evidence="2">Jg3219 protein</fullName>
    </submittedName>
</protein>
<feature type="compositionally biased region" description="Polar residues" evidence="1">
    <location>
        <begin position="1"/>
        <end position="16"/>
    </location>
</feature>
<proteinExistence type="predicted"/>
<accession>A0A8S4QW18</accession>
<dbReference type="AlphaFoldDB" id="A0A8S4QW18"/>
<evidence type="ECO:0000313" key="2">
    <source>
        <dbReference type="EMBL" id="CAH2218356.1"/>
    </source>
</evidence>
<sequence>MSQSRFAERTTANADNSHARGRGRGRLGPVLLASASVEYDMHCQYIPNKSMNRTNEIRSFGCRIGSSDEGLIHRRTRHSRGALPKSHARGAEHAACLLACLAHLL</sequence>
<evidence type="ECO:0000256" key="1">
    <source>
        <dbReference type="SAM" id="MobiDB-lite"/>
    </source>
</evidence>
<organism evidence="2 3">
    <name type="scientific">Pararge aegeria aegeria</name>
    <dbReference type="NCBI Taxonomy" id="348720"/>
    <lineage>
        <taxon>Eukaryota</taxon>
        <taxon>Metazoa</taxon>
        <taxon>Ecdysozoa</taxon>
        <taxon>Arthropoda</taxon>
        <taxon>Hexapoda</taxon>
        <taxon>Insecta</taxon>
        <taxon>Pterygota</taxon>
        <taxon>Neoptera</taxon>
        <taxon>Endopterygota</taxon>
        <taxon>Lepidoptera</taxon>
        <taxon>Glossata</taxon>
        <taxon>Ditrysia</taxon>
        <taxon>Papilionoidea</taxon>
        <taxon>Nymphalidae</taxon>
        <taxon>Satyrinae</taxon>
        <taxon>Satyrini</taxon>
        <taxon>Parargina</taxon>
        <taxon>Pararge</taxon>
    </lineage>
</organism>
<comment type="caution">
    <text evidence="2">The sequence shown here is derived from an EMBL/GenBank/DDBJ whole genome shotgun (WGS) entry which is preliminary data.</text>
</comment>